<keyword evidence="1" id="KW-0812">Transmembrane</keyword>
<gene>
    <name evidence="2" type="ORF">PCOR1329_LOCUS71398</name>
</gene>
<protein>
    <recommendedName>
        <fullName evidence="4">FACT complex subunit</fullName>
    </recommendedName>
</protein>
<proteinExistence type="predicted"/>
<keyword evidence="1" id="KW-0472">Membrane</keyword>
<keyword evidence="3" id="KW-1185">Reference proteome</keyword>
<dbReference type="EMBL" id="CAUYUJ010019477">
    <property type="protein sequence ID" value="CAK0891430.1"/>
    <property type="molecule type" value="Genomic_DNA"/>
</dbReference>
<comment type="caution">
    <text evidence="2">The sequence shown here is derived from an EMBL/GenBank/DDBJ whole genome shotgun (WGS) entry which is preliminary data.</text>
</comment>
<evidence type="ECO:0000256" key="1">
    <source>
        <dbReference type="SAM" id="Phobius"/>
    </source>
</evidence>
<accession>A0ABN9X0C1</accession>
<evidence type="ECO:0008006" key="4">
    <source>
        <dbReference type="Google" id="ProtNLM"/>
    </source>
</evidence>
<organism evidence="2 3">
    <name type="scientific">Prorocentrum cordatum</name>
    <dbReference type="NCBI Taxonomy" id="2364126"/>
    <lineage>
        <taxon>Eukaryota</taxon>
        <taxon>Sar</taxon>
        <taxon>Alveolata</taxon>
        <taxon>Dinophyceae</taxon>
        <taxon>Prorocentrales</taxon>
        <taxon>Prorocentraceae</taxon>
        <taxon>Prorocentrum</taxon>
    </lineage>
</organism>
<evidence type="ECO:0000313" key="2">
    <source>
        <dbReference type="EMBL" id="CAK0891430.1"/>
    </source>
</evidence>
<keyword evidence="1" id="KW-1133">Transmembrane helix</keyword>
<reference evidence="2" key="1">
    <citation type="submission" date="2023-10" db="EMBL/GenBank/DDBJ databases">
        <authorList>
            <person name="Chen Y."/>
            <person name="Shah S."/>
            <person name="Dougan E. K."/>
            <person name="Thang M."/>
            <person name="Chan C."/>
        </authorList>
    </citation>
    <scope>NUCLEOTIDE SEQUENCE [LARGE SCALE GENOMIC DNA]</scope>
</reference>
<name>A0ABN9X0C1_9DINO</name>
<feature type="transmembrane region" description="Helical" evidence="1">
    <location>
        <begin position="89"/>
        <end position="108"/>
    </location>
</feature>
<sequence>MRAADRAQPRPKVNAVGVNIAVDLRFDRFEDQVATLSVGQHTMTPLFTFPPYEFAVGLYPNGAKEECRGAGSRSTSCGRMFMELLNDRVVDLSFFKVVWLYLTLAVLWPSTWKGALKDWKFESAGCEIITKTSTAPLEHAKNTFIEEMGMVMAGGVQKFKWSDTPSDSGSEHPLSAGLTAADVHHSALTTLDQRGAVVGRIGSLLLFVEAEAKSVYEPVRVWVVEASAKVRDAIEARAGPVVHKLQAAGQPVVVYMTPVCASVSEGVLSVRTAVGTRAVAVKSRALQLKGDCAARALAVYGAACEFASVRHRAACGLVEAVVAPVRSRGLELYRAGAARAMPYCVKARDATLLLAQKTRDGAHYAETRVGDIVLRIRVGAGDTAALGKRVVLTRCAAVSDLVRGYTGPLAARLSTMHEAVMTHVSSHLSPIVAKALEQKTLLYTKACDIAVVVKVKSFAVKDIAMQCKDKAMQRPRAILVQIKGGYVYMKTVSSRSSSSKRSSVTS</sequence>
<evidence type="ECO:0000313" key="3">
    <source>
        <dbReference type="Proteomes" id="UP001189429"/>
    </source>
</evidence>
<dbReference type="Proteomes" id="UP001189429">
    <property type="component" value="Unassembled WGS sequence"/>
</dbReference>